<dbReference type="Pfam" id="PF08241">
    <property type="entry name" value="Methyltransf_11"/>
    <property type="match status" value="1"/>
</dbReference>
<dbReference type="GO" id="GO:0032259">
    <property type="term" value="P:methylation"/>
    <property type="evidence" value="ECO:0007669"/>
    <property type="project" value="UniProtKB-KW"/>
</dbReference>
<dbReference type="GO" id="GO:0008168">
    <property type="term" value="F:methyltransferase activity"/>
    <property type="evidence" value="ECO:0007669"/>
    <property type="project" value="UniProtKB-KW"/>
</dbReference>
<keyword evidence="2" id="KW-0489">Methyltransferase</keyword>
<dbReference type="SUPFAM" id="SSF53335">
    <property type="entry name" value="S-adenosyl-L-methionine-dependent methyltransferases"/>
    <property type="match status" value="1"/>
</dbReference>
<evidence type="ECO:0000313" key="3">
    <source>
        <dbReference type="Proteomes" id="UP001610334"/>
    </source>
</evidence>
<dbReference type="InterPro" id="IPR029063">
    <property type="entry name" value="SAM-dependent_MTases_sf"/>
</dbReference>
<protein>
    <submittedName>
        <fullName evidence="2">S-adenosyl-L-methionine-dependent methyltransferase</fullName>
    </submittedName>
</protein>
<keyword evidence="3" id="KW-1185">Reference proteome</keyword>
<dbReference type="PANTHER" id="PTHR45036:SF1">
    <property type="entry name" value="METHYLTRANSFERASE LIKE 7A"/>
    <property type="match status" value="1"/>
</dbReference>
<gene>
    <name evidence="2" type="ORF">BJX63DRAFT_445520</name>
</gene>
<dbReference type="InterPro" id="IPR013216">
    <property type="entry name" value="Methyltransf_11"/>
</dbReference>
<evidence type="ECO:0000259" key="1">
    <source>
        <dbReference type="Pfam" id="PF08241"/>
    </source>
</evidence>
<evidence type="ECO:0000313" key="2">
    <source>
        <dbReference type="EMBL" id="KAL2809066.1"/>
    </source>
</evidence>
<dbReference type="Proteomes" id="UP001610334">
    <property type="component" value="Unassembled WGS sequence"/>
</dbReference>
<dbReference type="PANTHER" id="PTHR45036">
    <property type="entry name" value="METHYLTRANSFERASE LIKE 7B"/>
    <property type="match status" value="1"/>
</dbReference>
<accession>A0ABR4H0Y5</accession>
<reference evidence="2 3" key="1">
    <citation type="submission" date="2024-07" db="EMBL/GenBank/DDBJ databases">
        <title>Section-level genome sequencing and comparative genomics of Aspergillus sections Usti and Cavernicolus.</title>
        <authorList>
            <consortium name="Lawrence Berkeley National Laboratory"/>
            <person name="Nybo J.L."/>
            <person name="Vesth T.C."/>
            <person name="Theobald S."/>
            <person name="Frisvad J.C."/>
            <person name="Larsen T.O."/>
            <person name="Kjaerboelling I."/>
            <person name="Rothschild-Mancinelli K."/>
            <person name="Lyhne E.K."/>
            <person name="Kogle M.E."/>
            <person name="Barry K."/>
            <person name="Clum A."/>
            <person name="Na H."/>
            <person name="Ledsgaard L."/>
            <person name="Lin J."/>
            <person name="Lipzen A."/>
            <person name="Kuo A."/>
            <person name="Riley R."/>
            <person name="Mondo S."/>
            <person name="Labutti K."/>
            <person name="Haridas S."/>
            <person name="Pangalinan J."/>
            <person name="Salamov A.A."/>
            <person name="Simmons B.A."/>
            <person name="Magnuson J.K."/>
            <person name="Chen J."/>
            <person name="Drula E."/>
            <person name="Henrissat B."/>
            <person name="Wiebenga A."/>
            <person name="Lubbers R.J."/>
            <person name="Gomes A.C."/>
            <person name="Makela M.R."/>
            <person name="Stajich J."/>
            <person name="Grigoriev I.V."/>
            <person name="Mortensen U.H."/>
            <person name="De Vries R.P."/>
            <person name="Baker S.E."/>
            <person name="Andersen M.R."/>
        </authorList>
    </citation>
    <scope>NUCLEOTIDE SEQUENCE [LARGE SCALE GENOMIC DNA]</scope>
    <source>
        <strain evidence="2 3">CBS 588.65</strain>
    </source>
</reference>
<keyword evidence="2" id="KW-0808">Transferase</keyword>
<organism evidence="2 3">
    <name type="scientific">Aspergillus granulosus</name>
    <dbReference type="NCBI Taxonomy" id="176169"/>
    <lineage>
        <taxon>Eukaryota</taxon>
        <taxon>Fungi</taxon>
        <taxon>Dikarya</taxon>
        <taxon>Ascomycota</taxon>
        <taxon>Pezizomycotina</taxon>
        <taxon>Eurotiomycetes</taxon>
        <taxon>Eurotiomycetidae</taxon>
        <taxon>Eurotiales</taxon>
        <taxon>Aspergillaceae</taxon>
        <taxon>Aspergillus</taxon>
        <taxon>Aspergillus subgen. Nidulantes</taxon>
    </lineage>
</organism>
<feature type="domain" description="Methyltransferase type 11" evidence="1">
    <location>
        <begin position="83"/>
        <end position="190"/>
    </location>
</feature>
<dbReference type="EMBL" id="JBFXLT010000097">
    <property type="protein sequence ID" value="KAL2809066.1"/>
    <property type="molecule type" value="Genomic_DNA"/>
</dbReference>
<dbReference type="Gene3D" id="3.40.50.150">
    <property type="entry name" value="Vaccinia Virus protein VP39"/>
    <property type="match status" value="1"/>
</dbReference>
<sequence length="268" mass="29630">MSLKDRLAPLLRPWGLIWLSIGFHWEALKEAIRQNGLGTLVHPHQIQDAASAKLFSTLSNGFIAFEDTTIVPSLVAAAGGIVLDLGPGPGNQIHRFDSSLVKLVYGVEPNRHYQNIINAKLAFEKNDGLRDKYKLIVAGVENIDVLEKEGITEGSLDTVLCIQVLCAVESPATVMKGVWRLLKPGGKFIFWEHGCSKSWVMRVAQALWNPAWSTFVGCHLRRNPLADILNAGEWENPEDIEEPADIVSLLPRIQGVLVKKVDESKKAK</sequence>
<comment type="caution">
    <text evidence="2">The sequence shown here is derived from an EMBL/GenBank/DDBJ whole genome shotgun (WGS) entry which is preliminary data.</text>
</comment>
<dbReference type="CDD" id="cd02440">
    <property type="entry name" value="AdoMet_MTases"/>
    <property type="match status" value="1"/>
</dbReference>
<dbReference type="InterPro" id="IPR052356">
    <property type="entry name" value="Thiol_S-MT"/>
</dbReference>
<name>A0ABR4H0Y5_9EURO</name>
<proteinExistence type="predicted"/>